<keyword evidence="1" id="KW-0812">Transmembrane</keyword>
<dbReference type="Proteomes" id="UP000215027">
    <property type="component" value="Chromosome I"/>
</dbReference>
<dbReference type="KEGG" id="pbf:CFX0092_A3505"/>
<evidence type="ECO:0000313" key="4">
    <source>
        <dbReference type="Proteomes" id="UP000215027"/>
    </source>
</evidence>
<dbReference type="RefSeq" id="WP_095044605.1">
    <property type="nucleotide sequence ID" value="NZ_LN890655.1"/>
</dbReference>
<dbReference type="Proteomes" id="UP000215027">
    <property type="component" value="Plasmid III"/>
</dbReference>
<dbReference type="EMBL" id="LN890657">
    <property type="protein sequence ID" value="CUS06460.1"/>
    <property type="molecule type" value="Genomic_DNA"/>
</dbReference>
<accession>A0A161KB79</accession>
<protein>
    <submittedName>
        <fullName evidence="2">Uncharacterized protein</fullName>
    </submittedName>
</protein>
<gene>
    <name evidence="2" type="ORF">CFX0092_A3505</name>
    <name evidence="3" type="ORF">CFX0092_P0060</name>
</gene>
<proteinExistence type="predicted"/>
<dbReference type="EMBL" id="LN890655">
    <property type="protein sequence ID" value="CUS05383.2"/>
    <property type="molecule type" value="Genomic_DNA"/>
</dbReference>
<keyword evidence="1" id="KW-0472">Membrane</keyword>
<evidence type="ECO:0000256" key="1">
    <source>
        <dbReference type="SAM" id="Phobius"/>
    </source>
</evidence>
<name>A0A161KB79_9CHLR</name>
<feature type="transmembrane region" description="Helical" evidence="1">
    <location>
        <begin position="27"/>
        <end position="49"/>
    </location>
</feature>
<dbReference type="AlphaFoldDB" id="A0A161KB79"/>
<evidence type="ECO:0000313" key="2">
    <source>
        <dbReference type="EMBL" id="CUS05383.2"/>
    </source>
</evidence>
<reference evidence="2" key="1">
    <citation type="submission" date="2015-10" db="EMBL/GenBank/DDBJ databases">
        <authorList>
            <person name="Gilbert D.G."/>
        </authorList>
    </citation>
    <scope>NUCLEOTIDE SEQUENCE</scope>
    <source>
        <strain evidence="2">Cfx-K</strain>
    </source>
</reference>
<sequence>MKNGKTILRENTNGFPPTVEVGGDDRAVHVSFGTIVISLSMAGAYTIVATARARDQNDRALPMTARLATDARATVEFNLPLEAPAA</sequence>
<keyword evidence="4" id="KW-1185">Reference proteome</keyword>
<keyword evidence="1" id="KW-1133">Transmembrane helix</keyword>
<dbReference type="KEGG" id="pbf:CFX0092_P0060"/>
<keyword evidence="3" id="KW-0614">Plasmid</keyword>
<organism evidence="2 4">
    <name type="scientific">Candidatus Promineifilum breve</name>
    <dbReference type="NCBI Taxonomy" id="1806508"/>
    <lineage>
        <taxon>Bacteria</taxon>
        <taxon>Bacillati</taxon>
        <taxon>Chloroflexota</taxon>
        <taxon>Ardenticatenia</taxon>
        <taxon>Candidatus Promineifilales</taxon>
        <taxon>Candidatus Promineifilaceae</taxon>
        <taxon>Candidatus Promineifilum</taxon>
    </lineage>
</organism>
<evidence type="ECO:0000313" key="3">
    <source>
        <dbReference type="EMBL" id="CUS06460.1"/>
    </source>
</evidence>
<geneLocation type="plasmid" evidence="3">
    <name>III</name>
</geneLocation>
<geneLocation type="plasmid" evidence="4">
    <name>iii</name>
</geneLocation>
<reference evidence="2 4" key="2">
    <citation type="submission" date="2016-01" db="EMBL/GenBank/DDBJ databases">
        <authorList>
            <person name="Oliw E.H."/>
        </authorList>
    </citation>
    <scope>NUCLEOTIDE SEQUENCE [LARGE SCALE GENOMIC DNA]</scope>
    <source>
        <strain evidence="2 4">Cfx-K</strain>
        <plasmid evidence="4">Plasmid iii</plasmid>
    </source>
</reference>